<dbReference type="AlphaFoldDB" id="A0A2N5E187"/>
<dbReference type="Proteomes" id="UP000234503">
    <property type="component" value="Unassembled WGS sequence"/>
</dbReference>
<dbReference type="EMBL" id="PJZH01000012">
    <property type="protein sequence ID" value="PLR34101.1"/>
    <property type="molecule type" value="Genomic_DNA"/>
</dbReference>
<accession>A0A2N5E187</accession>
<keyword evidence="1" id="KW-1133">Transmembrane helix</keyword>
<gene>
    <name evidence="2" type="primary">bcsF</name>
    <name evidence="2" type="ORF">CYR32_12900</name>
</gene>
<evidence type="ECO:0000313" key="3">
    <source>
        <dbReference type="Proteomes" id="UP000234503"/>
    </source>
</evidence>
<feature type="transmembrane region" description="Helical" evidence="1">
    <location>
        <begin position="6"/>
        <end position="24"/>
    </location>
</feature>
<organism evidence="2 3">
    <name type="scientific">Chimaeribacter coloradensis</name>
    <dbReference type="NCBI Taxonomy" id="2060068"/>
    <lineage>
        <taxon>Bacteria</taxon>
        <taxon>Pseudomonadati</taxon>
        <taxon>Pseudomonadota</taxon>
        <taxon>Gammaproteobacteria</taxon>
        <taxon>Enterobacterales</taxon>
        <taxon>Yersiniaceae</taxon>
        <taxon>Chimaeribacter</taxon>
    </lineage>
</organism>
<dbReference type="NCBIfam" id="TIGR03493">
    <property type="entry name" value="cellullose_BcsF"/>
    <property type="match status" value="1"/>
</dbReference>
<evidence type="ECO:0000313" key="2">
    <source>
        <dbReference type="EMBL" id="PLR34101.1"/>
    </source>
</evidence>
<dbReference type="Pfam" id="PF11120">
    <property type="entry name" value="CBP_BcsF"/>
    <property type="match status" value="1"/>
</dbReference>
<evidence type="ECO:0000256" key="1">
    <source>
        <dbReference type="SAM" id="Phobius"/>
    </source>
</evidence>
<proteinExistence type="predicted"/>
<sequence length="65" mass="7552">MNSTDLIQVFLIAAVIFFFLGWAARRALPRFWQGLQARIFPTRYLKSAGVWVRDGTTKEKTSHHE</sequence>
<dbReference type="OrthoDB" id="6469731at2"/>
<keyword evidence="3" id="KW-1185">Reference proteome</keyword>
<name>A0A2N5E187_9GAMM</name>
<keyword evidence="1" id="KW-0812">Transmembrane</keyword>
<reference evidence="2 3" key="1">
    <citation type="submission" date="2017-12" db="EMBL/GenBank/DDBJ databases">
        <title>Characterization of six clinical isolates of Enterochimera gen. nov., a novel genus of the Yersiniaciae family and the three species Enterochimera arupensis sp. nov., Enterochimera coloradensis sp. nov, and Enterochimera californica sp. nov.</title>
        <authorList>
            <person name="Rossi A."/>
            <person name="Fisher M."/>
        </authorList>
    </citation>
    <scope>NUCLEOTIDE SEQUENCE [LARGE SCALE GENOMIC DNA]</scope>
    <source>
        <strain evidence="3">2016-Iso4</strain>
    </source>
</reference>
<comment type="caution">
    <text evidence="2">The sequence shown here is derived from an EMBL/GenBank/DDBJ whole genome shotgun (WGS) entry which is preliminary data.</text>
</comment>
<keyword evidence="1" id="KW-0472">Membrane</keyword>
<dbReference type="RefSeq" id="WP_101824958.1">
    <property type="nucleotide sequence ID" value="NZ_PJZH01000012.1"/>
</dbReference>
<protein>
    <submittedName>
        <fullName evidence="2">Cellulose biosynthesis protein BcsF</fullName>
    </submittedName>
</protein>
<dbReference type="InterPro" id="IPR019995">
    <property type="entry name" value="Cellulose_BcsF/YhjT"/>
</dbReference>